<feature type="transmembrane region" description="Helical" evidence="7">
    <location>
        <begin position="7"/>
        <end position="35"/>
    </location>
</feature>
<keyword evidence="4 7" id="KW-0812">Transmembrane</keyword>
<dbReference type="CDD" id="cd06261">
    <property type="entry name" value="TM_PBP2"/>
    <property type="match status" value="1"/>
</dbReference>
<keyword evidence="5 7" id="KW-1133">Transmembrane helix</keyword>
<dbReference type="PANTHER" id="PTHR30193">
    <property type="entry name" value="ABC TRANSPORTER PERMEASE PROTEIN"/>
    <property type="match status" value="1"/>
</dbReference>
<reference evidence="9 10" key="1">
    <citation type="submission" date="2018-10" db="EMBL/GenBank/DDBJ databases">
        <title>Cohnella sp. M2MS4P-1, whole genome shotgun sequence.</title>
        <authorList>
            <person name="Tuo L."/>
        </authorList>
    </citation>
    <scope>NUCLEOTIDE SEQUENCE [LARGE SCALE GENOMIC DNA]</scope>
    <source>
        <strain evidence="9 10">M2MS4P-1</strain>
    </source>
</reference>
<feature type="domain" description="ABC transmembrane type-1" evidence="8">
    <location>
        <begin position="64"/>
        <end position="291"/>
    </location>
</feature>
<proteinExistence type="inferred from homology"/>
<keyword evidence="3" id="KW-1003">Cell membrane</keyword>
<evidence type="ECO:0000256" key="7">
    <source>
        <dbReference type="RuleBase" id="RU363032"/>
    </source>
</evidence>
<feature type="transmembrane region" description="Helical" evidence="7">
    <location>
        <begin position="102"/>
        <end position="123"/>
    </location>
</feature>
<sequence length="301" mass="34025">MNSSKYGYLFVSPFFIFLFCFSLVPILFTLFVSFMNWDQFENMHFIGLKNYIDVLQGGLFFKSLYNTLLIMAISLPVSLVLSLGLAFLINEKMTKMSSFFRTAFFLPYITTPVAVGVLFSLLFNYQLGFINILLQKSGLLGEPIYWMAKPVYVVSIVALIVVWKSFGYNMILYLAGLQTIPHELYEAAEIDGANLWRRFLAITLPMLRPISLFVIVTTVIWGLQIFDEPALLMVGTDSSSSISNTLGGPEKSVYTLVSYVYEEGFVLFRPGRSAAVAYLMTLVIVVASWMSIRFVNRGQKA</sequence>
<keyword evidence="6 7" id="KW-0472">Membrane</keyword>
<evidence type="ECO:0000259" key="8">
    <source>
        <dbReference type="PROSITE" id="PS50928"/>
    </source>
</evidence>
<dbReference type="AlphaFoldDB" id="A0A494XKY4"/>
<organism evidence="9 10">
    <name type="scientific">Cohnella endophytica</name>
    <dbReference type="NCBI Taxonomy" id="2419778"/>
    <lineage>
        <taxon>Bacteria</taxon>
        <taxon>Bacillati</taxon>
        <taxon>Bacillota</taxon>
        <taxon>Bacilli</taxon>
        <taxon>Bacillales</taxon>
        <taxon>Paenibacillaceae</taxon>
        <taxon>Cohnella</taxon>
    </lineage>
</organism>
<dbReference type="Pfam" id="PF00528">
    <property type="entry name" value="BPD_transp_1"/>
    <property type="match status" value="1"/>
</dbReference>
<feature type="transmembrane region" description="Helical" evidence="7">
    <location>
        <begin position="206"/>
        <end position="226"/>
    </location>
</feature>
<protein>
    <submittedName>
        <fullName evidence="9">Sugar ABC transporter permease</fullName>
    </submittedName>
</protein>
<evidence type="ECO:0000256" key="1">
    <source>
        <dbReference type="ARBA" id="ARBA00004651"/>
    </source>
</evidence>
<evidence type="ECO:0000313" key="10">
    <source>
        <dbReference type="Proteomes" id="UP000282076"/>
    </source>
</evidence>
<dbReference type="PANTHER" id="PTHR30193:SF37">
    <property type="entry name" value="INNER MEMBRANE ABC TRANSPORTER PERMEASE PROTEIN YCJO"/>
    <property type="match status" value="1"/>
</dbReference>
<dbReference type="GO" id="GO:0005886">
    <property type="term" value="C:plasma membrane"/>
    <property type="evidence" value="ECO:0007669"/>
    <property type="project" value="UniProtKB-SubCell"/>
</dbReference>
<dbReference type="Proteomes" id="UP000282076">
    <property type="component" value="Unassembled WGS sequence"/>
</dbReference>
<evidence type="ECO:0000256" key="6">
    <source>
        <dbReference type="ARBA" id="ARBA00023136"/>
    </source>
</evidence>
<comment type="similarity">
    <text evidence="7">Belongs to the binding-protein-dependent transport system permease family.</text>
</comment>
<feature type="transmembrane region" description="Helical" evidence="7">
    <location>
        <begin position="275"/>
        <end position="295"/>
    </location>
</feature>
<dbReference type="PROSITE" id="PS50928">
    <property type="entry name" value="ABC_TM1"/>
    <property type="match status" value="1"/>
</dbReference>
<evidence type="ECO:0000313" key="9">
    <source>
        <dbReference type="EMBL" id="RKP51360.1"/>
    </source>
</evidence>
<comment type="subcellular location">
    <subcellularLocation>
        <location evidence="1 7">Cell membrane</location>
        <topology evidence="1 7">Multi-pass membrane protein</topology>
    </subcellularLocation>
</comment>
<keyword evidence="10" id="KW-1185">Reference proteome</keyword>
<keyword evidence="2 7" id="KW-0813">Transport</keyword>
<dbReference type="SUPFAM" id="SSF160964">
    <property type="entry name" value="MalF N-terminal region-like"/>
    <property type="match status" value="1"/>
</dbReference>
<dbReference type="OrthoDB" id="9787541at2"/>
<evidence type="ECO:0000256" key="2">
    <source>
        <dbReference type="ARBA" id="ARBA00022448"/>
    </source>
</evidence>
<evidence type="ECO:0000256" key="3">
    <source>
        <dbReference type="ARBA" id="ARBA00022475"/>
    </source>
</evidence>
<feature type="transmembrane region" description="Helical" evidence="7">
    <location>
        <begin position="68"/>
        <end position="90"/>
    </location>
</feature>
<dbReference type="EMBL" id="RBZM01000007">
    <property type="protein sequence ID" value="RKP51360.1"/>
    <property type="molecule type" value="Genomic_DNA"/>
</dbReference>
<dbReference type="InterPro" id="IPR051393">
    <property type="entry name" value="ABC_transporter_permease"/>
</dbReference>
<dbReference type="InterPro" id="IPR035906">
    <property type="entry name" value="MetI-like_sf"/>
</dbReference>
<dbReference type="RefSeq" id="WP_120978058.1">
    <property type="nucleotide sequence ID" value="NZ_RBZM01000007.1"/>
</dbReference>
<name>A0A494XKY4_9BACL</name>
<accession>A0A494XKY4</accession>
<dbReference type="Gene3D" id="1.10.3720.10">
    <property type="entry name" value="MetI-like"/>
    <property type="match status" value="1"/>
</dbReference>
<dbReference type="InterPro" id="IPR000515">
    <property type="entry name" value="MetI-like"/>
</dbReference>
<evidence type="ECO:0000256" key="5">
    <source>
        <dbReference type="ARBA" id="ARBA00022989"/>
    </source>
</evidence>
<gene>
    <name evidence="9" type="ORF">D7Z26_16300</name>
</gene>
<feature type="transmembrane region" description="Helical" evidence="7">
    <location>
        <begin position="143"/>
        <end position="163"/>
    </location>
</feature>
<evidence type="ECO:0000256" key="4">
    <source>
        <dbReference type="ARBA" id="ARBA00022692"/>
    </source>
</evidence>
<dbReference type="GO" id="GO:0055085">
    <property type="term" value="P:transmembrane transport"/>
    <property type="evidence" value="ECO:0007669"/>
    <property type="project" value="InterPro"/>
</dbReference>
<dbReference type="SUPFAM" id="SSF161098">
    <property type="entry name" value="MetI-like"/>
    <property type="match status" value="1"/>
</dbReference>
<comment type="caution">
    <text evidence="9">The sequence shown here is derived from an EMBL/GenBank/DDBJ whole genome shotgun (WGS) entry which is preliminary data.</text>
</comment>